<sequence length="68" mass="7321">METNMTNTTYQSGTDNHASADALHAVAEFPVAWFEATPAYLVLRPLGAFLSEWAAATPAGIVLTLLKR</sequence>
<comment type="caution">
    <text evidence="1">The sequence shown here is derived from an EMBL/GenBank/DDBJ whole genome shotgun (WGS) entry which is preliminary data.</text>
</comment>
<dbReference type="EMBL" id="JAENHM010000007">
    <property type="protein sequence ID" value="MBK1836195.1"/>
    <property type="molecule type" value="Genomic_DNA"/>
</dbReference>
<name>A0ABS1EYE9_9PROT</name>
<proteinExistence type="predicted"/>
<protein>
    <submittedName>
        <fullName evidence="1">Uncharacterized protein</fullName>
    </submittedName>
</protein>
<accession>A0ABS1EYE9</accession>
<evidence type="ECO:0000313" key="2">
    <source>
        <dbReference type="Proteomes" id="UP000652760"/>
    </source>
</evidence>
<keyword evidence="2" id="KW-1185">Reference proteome</keyword>
<evidence type="ECO:0000313" key="1">
    <source>
        <dbReference type="EMBL" id="MBK1836195.1"/>
    </source>
</evidence>
<organism evidence="1 2">
    <name type="scientific">Azospirillum endophyticum</name>
    <dbReference type="NCBI Taxonomy" id="2800326"/>
    <lineage>
        <taxon>Bacteria</taxon>
        <taxon>Pseudomonadati</taxon>
        <taxon>Pseudomonadota</taxon>
        <taxon>Alphaproteobacteria</taxon>
        <taxon>Rhodospirillales</taxon>
        <taxon>Azospirillaceae</taxon>
        <taxon>Azospirillum</taxon>
    </lineage>
</organism>
<dbReference type="Proteomes" id="UP000652760">
    <property type="component" value="Unassembled WGS sequence"/>
</dbReference>
<gene>
    <name evidence="1" type="ORF">JHL17_02110</name>
</gene>
<reference evidence="2" key="1">
    <citation type="submission" date="2021-01" db="EMBL/GenBank/DDBJ databases">
        <title>Genome public.</title>
        <authorList>
            <person name="Liu C."/>
            <person name="Sun Q."/>
        </authorList>
    </citation>
    <scope>NUCLEOTIDE SEQUENCE [LARGE SCALE GENOMIC DNA]</scope>
    <source>
        <strain evidence="2">YIM B02556</strain>
    </source>
</reference>